<keyword evidence="6" id="KW-0472">Membrane</keyword>
<dbReference type="InterPro" id="IPR013747">
    <property type="entry name" value="ACP_syn_III_C"/>
</dbReference>
<feature type="active site" evidence="5">
    <location>
        <position position="171"/>
    </location>
</feature>
<feature type="active site" evidence="5">
    <location>
        <position position="319"/>
    </location>
</feature>
<evidence type="ECO:0000256" key="5">
    <source>
        <dbReference type="PIRSR" id="PIRSR036417-1"/>
    </source>
</evidence>
<evidence type="ECO:0000313" key="10">
    <source>
        <dbReference type="Proteomes" id="UP000639772"/>
    </source>
</evidence>
<dbReference type="Pfam" id="PF08541">
    <property type="entry name" value="ACP_syn_III_C"/>
    <property type="match status" value="1"/>
</dbReference>
<dbReference type="CDD" id="cd00831">
    <property type="entry name" value="CHS_like"/>
    <property type="match status" value="1"/>
</dbReference>
<sequence length="418" mass="46186">MALLQLLHVLVLPTLLSLAFFAATAVMFSTRRRRVFLLDYSCFLPEPDQKCSLEVSEYLVRRSRHFSHRSMEFMRDILLKSGLGNETYAPPFFFLPGLSPSLYSASLETEGSVLSAAKAVLAKTRISAARVDVLVVVTGSACPVPSLSSFLVHRLGLSPSVRTFNLSSMGCGAGAISLDLAARLLSSTRCIRYSGEDRSMLVSNCIFRAGAAVALLTNDSSTRRSAKLELLRSLRTHAGADDAAYSAAYQAEDESGNVGISLKKELVHVASEGLCDHIRALAPWVLPWLELLRCAYWETSLQERYVPDMTTAFEHLCIHTGGKAVINAVARVMRLADRDTEPARMCLHRFGNTSSSLVFYELAYFEAKGRIRMGDRVWMLGFGSGFKACSLVWRSLKDSSMDDDNPWKGCIHRYPVES</sequence>
<gene>
    <name evidence="9" type="ORF">HPP92_007504</name>
</gene>
<keyword evidence="3 4" id="KW-0012">Acyltransferase</keyword>
<reference evidence="9 10" key="1">
    <citation type="journal article" date="2020" name="Nat. Food">
        <title>A phased Vanilla planifolia genome enables genetic improvement of flavour and production.</title>
        <authorList>
            <person name="Hasing T."/>
            <person name="Tang H."/>
            <person name="Brym M."/>
            <person name="Khazi F."/>
            <person name="Huang T."/>
            <person name="Chambers A.H."/>
        </authorList>
    </citation>
    <scope>NUCLEOTIDE SEQUENCE [LARGE SCALE GENOMIC DNA]</scope>
    <source>
        <tissue evidence="9">Leaf</tissue>
    </source>
</reference>
<dbReference type="PIRSF" id="PIRSF036417">
    <property type="entry name" value="3-ktacl-CoA_syn"/>
    <property type="match status" value="1"/>
</dbReference>
<dbReference type="Proteomes" id="UP000639772">
    <property type="component" value="Chromosome 3"/>
</dbReference>
<keyword evidence="6" id="KW-0812">Transmembrane</keyword>
<evidence type="ECO:0000256" key="6">
    <source>
        <dbReference type="SAM" id="Phobius"/>
    </source>
</evidence>
<dbReference type="EMBL" id="JADCNM010000003">
    <property type="protein sequence ID" value="KAG0490641.1"/>
    <property type="molecule type" value="Genomic_DNA"/>
</dbReference>
<dbReference type="Pfam" id="PF08392">
    <property type="entry name" value="FAE1_CUT1_RppA"/>
    <property type="match status" value="1"/>
</dbReference>
<dbReference type="GO" id="GO:0016020">
    <property type="term" value="C:membrane"/>
    <property type="evidence" value="ECO:0007669"/>
    <property type="project" value="InterPro"/>
</dbReference>
<keyword evidence="2 4" id="KW-0808">Transferase</keyword>
<dbReference type="InterPro" id="IPR013601">
    <property type="entry name" value="FAE1_typ3_polyketide_synth"/>
</dbReference>
<evidence type="ECO:0000256" key="2">
    <source>
        <dbReference type="ARBA" id="ARBA00022679"/>
    </source>
</evidence>
<dbReference type="OrthoDB" id="329835at2759"/>
<dbReference type="UniPathway" id="UPA00094"/>
<proteinExistence type="inferred from homology"/>
<dbReference type="EC" id="2.3.1.-" evidence="4"/>
<dbReference type="AlphaFoldDB" id="A0A835RE91"/>
<feature type="active site" evidence="5">
    <location>
        <position position="237"/>
    </location>
</feature>
<dbReference type="SUPFAM" id="SSF53901">
    <property type="entry name" value="Thiolase-like"/>
    <property type="match status" value="2"/>
</dbReference>
<feature type="active site" evidence="5">
    <location>
        <position position="315"/>
    </location>
</feature>
<feature type="active site" evidence="5">
    <location>
        <position position="348"/>
    </location>
</feature>
<name>A0A835RE91_VANPL</name>
<feature type="active site" evidence="5">
    <location>
        <position position="352"/>
    </location>
</feature>
<accession>A0A835RE91</accession>
<evidence type="ECO:0000313" key="9">
    <source>
        <dbReference type="EMBL" id="KAG0490641.1"/>
    </source>
</evidence>
<dbReference type="Gene3D" id="3.40.47.10">
    <property type="match status" value="1"/>
</dbReference>
<evidence type="ECO:0000256" key="3">
    <source>
        <dbReference type="ARBA" id="ARBA00023315"/>
    </source>
</evidence>
<protein>
    <recommendedName>
        <fullName evidence="4">3-ketoacyl-CoA synthase</fullName>
        <ecNumber evidence="4">2.3.1.-</ecNumber>
    </recommendedName>
</protein>
<feature type="domain" description="FAE" evidence="7">
    <location>
        <begin position="28"/>
        <end position="295"/>
    </location>
</feature>
<organism evidence="9 10">
    <name type="scientific">Vanilla planifolia</name>
    <name type="common">Vanilla</name>
    <dbReference type="NCBI Taxonomy" id="51239"/>
    <lineage>
        <taxon>Eukaryota</taxon>
        <taxon>Viridiplantae</taxon>
        <taxon>Streptophyta</taxon>
        <taxon>Embryophyta</taxon>
        <taxon>Tracheophyta</taxon>
        <taxon>Spermatophyta</taxon>
        <taxon>Magnoliopsida</taxon>
        <taxon>Liliopsida</taxon>
        <taxon>Asparagales</taxon>
        <taxon>Orchidaceae</taxon>
        <taxon>Vanilloideae</taxon>
        <taxon>Vanilleae</taxon>
        <taxon>Vanilla</taxon>
    </lineage>
</organism>
<dbReference type="PANTHER" id="PTHR31561">
    <property type="entry name" value="3-KETOACYL-COA SYNTHASE"/>
    <property type="match status" value="1"/>
</dbReference>
<evidence type="ECO:0000256" key="1">
    <source>
        <dbReference type="ARBA" id="ARBA00005531"/>
    </source>
</evidence>
<comment type="similarity">
    <text evidence="1 4">Belongs to the thiolase-like superfamily. Chalcone/stilbene synthases family.</text>
</comment>
<dbReference type="InterPro" id="IPR016039">
    <property type="entry name" value="Thiolase-like"/>
</dbReference>
<comment type="caution">
    <text evidence="9">The sequence shown here is derived from an EMBL/GenBank/DDBJ whole genome shotgun (WGS) entry which is preliminary data.</text>
</comment>
<evidence type="ECO:0000259" key="8">
    <source>
        <dbReference type="Pfam" id="PF08541"/>
    </source>
</evidence>
<keyword evidence="6" id="KW-1133">Transmembrane helix</keyword>
<feature type="transmembrane region" description="Helical" evidence="6">
    <location>
        <begin position="6"/>
        <end position="28"/>
    </location>
</feature>
<evidence type="ECO:0000256" key="4">
    <source>
        <dbReference type="PIRNR" id="PIRNR036417"/>
    </source>
</evidence>
<evidence type="ECO:0000259" key="7">
    <source>
        <dbReference type="Pfam" id="PF08392"/>
    </source>
</evidence>
<dbReference type="GO" id="GO:0006633">
    <property type="term" value="P:fatty acid biosynthetic process"/>
    <property type="evidence" value="ECO:0007669"/>
    <property type="project" value="UniProtKB-UniPathway"/>
</dbReference>
<dbReference type="GO" id="GO:0016747">
    <property type="term" value="F:acyltransferase activity, transferring groups other than amino-acyl groups"/>
    <property type="evidence" value="ECO:0007669"/>
    <property type="project" value="InterPro"/>
</dbReference>
<comment type="pathway">
    <text evidence="4">Lipid metabolism; fatty acid biosynthesis.</text>
</comment>
<feature type="domain" description="Beta-ketoacyl-[acyl-carrier-protein] synthase III C-terminal" evidence="8">
    <location>
        <begin position="314"/>
        <end position="394"/>
    </location>
</feature>
<dbReference type="InterPro" id="IPR012392">
    <property type="entry name" value="3-ktacl-CoA_syn"/>
</dbReference>